<accession>A0A0N5AJ97</accession>
<feature type="region of interest" description="Disordered" evidence="1">
    <location>
        <begin position="264"/>
        <end position="322"/>
    </location>
</feature>
<dbReference type="WBParaSite" id="SMUV_0000452701-mRNA-1">
    <property type="protein sequence ID" value="SMUV_0000452701-mRNA-1"/>
    <property type="gene ID" value="SMUV_0000452701"/>
</dbReference>
<organism evidence="2 3">
    <name type="scientific">Syphacia muris</name>
    <dbReference type="NCBI Taxonomy" id="451379"/>
    <lineage>
        <taxon>Eukaryota</taxon>
        <taxon>Metazoa</taxon>
        <taxon>Ecdysozoa</taxon>
        <taxon>Nematoda</taxon>
        <taxon>Chromadorea</taxon>
        <taxon>Rhabditida</taxon>
        <taxon>Spirurina</taxon>
        <taxon>Oxyuridomorpha</taxon>
        <taxon>Oxyuroidea</taxon>
        <taxon>Oxyuridae</taxon>
        <taxon>Syphacia</taxon>
    </lineage>
</organism>
<proteinExistence type="predicted"/>
<feature type="compositionally biased region" description="Polar residues" evidence="1">
    <location>
        <begin position="170"/>
        <end position="192"/>
    </location>
</feature>
<dbReference type="AlphaFoldDB" id="A0A0N5AJ97"/>
<feature type="compositionally biased region" description="Polar residues" evidence="1">
    <location>
        <begin position="264"/>
        <end position="273"/>
    </location>
</feature>
<feature type="compositionally biased region" description="Basic and acidic residues" evidence="1">
    <location>
        <begin position="121"/>
        <end position="133"/>
    </location>
</feature>
<feature type="compositionally biased region" description="Basic and acidic residues" evidence="1">
    <location>
        <begin position="286"/>
        <end position="297"/>
    </location>
</feature>
<keyword evidence="2" id="KW-1185">Reference proteome</keyword>
<feature type="region of interest" description="Disordered" evidence="1">
    <location>
        <begin position="214"/>
        <end position="235"/>
    </location>
</feature>
<evidence type="ECO:0000256" key="1">
    <source>
        <dbReference type="SAM" id="MobiDB-lite"/>
    </source>
</evidence>
<protein>
    <submittedName>
        <fullName evidence="3">ZM domain-containing protein</fullName>
    </submittedName>
</protein>
<feature type="compositionally biased region" description="Basic and acidic residues" evidence="1">
    <location>
        <begin position="144"/>
        <end position="167"/>
    </location>
</feature>
<dbReference type="Proteomes" id="UP000046393">
    <property type="component" value="Unplaced"/>
</dbReference>
<sequence>MPSYSRIYHQSETVERQEQHYTVVNSSGPADFVKSSLHSPLQISNSSYSPFPGYYYPSSHISLSNYQVSPRQEDAIRRHGPTRPIPVKHEQTFKSQQHHSNSTSPTAKSVSLFDTYNPNSQEHHQHPYHDHYQYKQQRQNSESFYRDDWSPQNNSRHENRANFDSDAKSPLSQAKSASTTLSDAPTGNTQKFDSPELSPTAKLYDDYKTLRQTPDSTFSKKIQHSPKSNLPSYSNLVAAPTVPNSNTYGNYPELINAQKYASFTTDNSQLSSPNVPPRTRLSTPHKSADLELQTDARRNRKSSTSRDDVDSSETNSINGDVK</sequence>
<evidence type="ECO:0000313" key="3">
    <source>
        <dbReference type="WBParaSite" id="SMUV_0000452701-mRNA-1"/>
    </source>
</evidence>
<name>A0A0N5AJ97_9BILA</name>
<evidence type="ECO:0000313" key="2">
    <source>
        <dbReference type="Proteomes" id="UP000046393"/>
    </source>
</evidence>
<feature type="compositionally biased region" description="Polar residues" evidence="1">
    <location>
        <begin position="312"/>
        <end position="322"/>
    </location>
</feature>
<feature type="compositionally biased region" description="Polar residues" evidence="1">
    <location>
        <begin position="93"/>
        <end position="120"/>
    </location>
</feature>
<feature type="region of interest" description="Disordered" evidence="1">
    <location>
        <begin position="91"/>
        <end position="200"/>
    </location>
</feature>
<reference evidence="3" key="1">
    <citation type="submission" date="2017-02" db="UniProtKB">
        <authorList>
            <consortium name="WormBaseParasite"/>
        </authorList>
    </citation>
    <scope>IDENTIFICATION</scope>
</reference>